<dbReference type="Pfam" id="PF00657">
    <property type="entry name" value="Lipase_GDSL"/>
    <property type="match status" value="1"/>
</dbReference>
<dbReference type="PANTHER" id="PTHR45642">
    <property type="entry name" value="GDSL ESTERASE/LIPASE EXL3"/>
    <property type="match status" value="1"/>
</dbReference>
<organism evidence="2 3">
    <name type="scientific">Cardamine amara subsp. amara</name>
    <dbReference type="NCBI Taxonomy" id="228776"/>
    <lineage>
        <taxon>Eukaryota</taxon>
        <taxon>Viridiplantae</taxon>
        <taxon>Streptophyta</taxon>
        <taxon>Embryophyta</taxon>
        <taxon>Tracheophyta</taxon>
        <taxon>Spermatophyta</taxon>
        <taxon>Magnoliopsida</taxon>
        <taxon>eudicotyledons</taxon>
        <taxon>Gunneridae</taxon>
        <taxon>Pentapetalae</taxon>
        <taxon>rosids</taxon>
        <taxon>malvids</taxon>
        <taxon>Brassicales</taxon>
        <taxon>Brassicaceae</taxon>
        <taxon>Cardamineae</taxon>
        <taxon>Cardamine</taxon>
    </lineage>
</organism>
<reference evidence="2 3" key="1">
    <citation type="submission" date="2024-04" db="EMBL/GenBank/DDBJ databases">
        <title>Genome assembly C_amara_ONT_v2.</title>
        <authorList>
            <person name="Yant L."/>
            <person name="Moore C."/>
            <person name="Slenker M."/>
        </authorList>
    </citation>
    <scope>NUCLEOTIDE SEQUENCE [LARGE SCALE GENOMIC DNA]</scope>
    <source>
        <tissue evidence="2">Leaf</tissue>
    </source>
</reference>
<protein>
    <submittedName>
        <fullName evidence="2">GDSL esterase/lipase</fullName>
    </submittedName>
</protein>
<dbReference type="EMBL" id="JBANAX010000588">
    <property type="protein sequence ID" value="KAL1201515.1"/>
    <property type="molecule type" value="Genomic_DNA"/>
</dbReference>
<dbReference type="PROSITE" id="PS01098">
    <property type="entry name" value="LIPASE_GDSL_SER"/>
    <property type="match status" value="1"/>
</dbReference>
<evidence type="ECO:0000313" key="2">
    <source>
        <dbReference type="EMBL" id="KAL1201515.1"/>
    </source>
</evidence>
<evidence type="ECO:0000256" key="1">
    <source>
        <dbReference type="ARBA" id="ARBA00008668"/>
    </source>
</evidence>
<dbReference type="InterPro" id="IPR050592">
    <property type="entry name" value="GDSL_lipolytic_enzyme"/>
</dbReference>
<gene>
    <name evidence="2" type="ORF">V5N11_002715</name>
</gene>
<comment type="similarity">
    <text evidence="1">Belongs to the 'GDSL' lipolytic enzyme family.</text>
</comment>
<dbReference type="PANTHER" id="PTHR45642:SF103">
    <property type="entry name" value="ZINC FINGER PROTEIN"/>
    <property type="match status" value="1"/>
</dbReference>
<dbReference type="InterPro" id="IPR001087">
    <property type="entry name" value="GDSL"/>
</dbReference>
<comment type="caution">
    <text evidence="2">The sequence shown here is derived from an EMBL/GenBank/DDBJ whole genome shotgun (WGS) entry which is preliminary data.</text>
</comment>
<dbReference type="CDD" id="cd01837">
    <property type="entry name" value="SGNH_plant_lipase_like"/>
    <property type="match status" value="1"/>
</dbReference>
<name>A0ABD1A3Y6_CARAN</name>
<dbReference type="Gene3D" id="3.40.50.1110">
    <property type="entry name" value="SGNH hydrolase"/>
    <property type="match status" value="1"/>
</dbReference>
<dbReference type="InterPro" id="IPR035669">
    <property type="entry name" value="SGNH_plant_lipase-like"/>
</dbReference>
<dbReference type="InterPro" id="IPR008265">
    <property type="entry name" value="Lipase_GDSL_AS"/>
</dbReference>
<evidence type="ECO:0000313" key="3">
    <source>
        <dbReference type="Proteomes" id="UP001558713"/>
    </source>
</evidence>
<dbReference type="InterPro" id="IPR036514">
    <property type="entry name" value="SGNH_hydro_sf"/>
</dbReference>
<keyword evidence="3" id="KW-1185">Reference proteome</keyword>
<dbReference type="Proteomes" id="UP001558713">
    <property type="component" value="Unassembled WGS sequence"/>
</dbReference>
<proteinExistence type="inferred from homology"/>
<accession>A0ABD1A3Y6</accession>
<dbReference type="AlphaFoldDB" id="A0ABD1A3Y6"/>
<sequence>MSLYLILGAFKENLKMFIMLMNLLVADFYAGAGTGQPLVPALIVMGDSVVDAGNNNRRTTLVKANFPPYGRDFFAHNATGRFSNGKLATDFTAETLGFTSYPVAYLSLEANGTDLLTGANFASGASGYDSGTALLYNAISLNQQLKNYKEYQSKVTSIVGRERANDIISGAIHLLSTGSSDFLQSYYINPILNRILTPDQYSDRLINFYSKFVQNLYDLGARKIGVTTLPPLGCLPTAITIFGGAGRNTCVARLNRDAVSFNTKLNNTSMHLTNKLPGLKLVVFDIYNPLLSMVMNHVKNDGHVVEPEQWKLRSYATQDRSVHVRMLPVMCFGTVFIHLRQPIMLSQTIFLSKESPLFLKSTFIQIYS</sequence>